<organism evidence="1 2">
    <name type="scientific">Trichoderma aggressivum f. europaeum</name>
    <dbReference type="NCBI Taxonomy" id="173218"/>
    <lineage>
        <taxon>Eukaryota</taxon>
        <taxon>Fungi</taxon>
        <taxon>Dikarya</taxon>
        <taxon>Ascomycota</taxon>
        <taxon>Pezizomycotina</taxon>
        <taxon>Sordariomycetes</taxon>
        <taxon>Hypocreomycetidae</taxon>
        <taxon>Hypocreales</taxon>
        <taxon>Hypocreaceae</taxon>
        <taxon>Trichoderma</taxon>
    </lineage>
</organism>
<keyword evidence="2" id="KW-1185">Reference proteome</keyword>
<protein>
    <recommendedName>
        <fullName evidence="3">Protein kinase domain-containing protein</fullName>
    </recommendedName>
</protein>
<dbReference type="AlphaFoldDB" id="A0AAE1ICG3"/>
<evidence type="ECO:0000313" key="2">
    <source>
        <dbReference type="Proteomes" id="UP001273209"/>
    </source>
</evidence>
<accession>A0AAE1ICG3</accession>
<name>A0AAE1ICG3_9HYPO</name>
<dbReference type="RefSeq" id="XP_062754303.1">
    <property type="nucleotide sequence ID" value="XM_062901338.1"/>
</dbReference>
<sequence length="156" mass="17881">MEVYDQAETFSEKDGDLEFSHTKAILRQGDQFFYCLSQRRLSLGSTVDFLPSDLHEIPLDIIWHKVDLELTEAPRPLPLDCYMKQPRLIEYGDTEASLNPGAQLLHEATIWEVLSKSPHPNIARFLGCNYLIGQPSWQSIYLTIVNHIPAVWNPKS</sequence>
<reference evidence="1" key="1">
    <citation type="submission" date="2023-11" db="EMBL/GenBank/DDBJ databases">
        <title>The genome sequences of three competitors of mushroom-forming fungi.</title>
        <authorList>
            <person name="Beijen E."/>
            <person name="Ohm R.A."/>
        </authorList>
    </citation>
    <scope>NUCLEOTIDE SEQUENCE</scope>
    <source>
        <strain evidence="1">CBS 100526</strain>
    </source>
</reference>
<evidence type="ECO:0000313" key="1">
    <source>
        <dbReference type="EMBL" id="KAK4069892.1"/>
    </source>
</evidence>
<gene>
    <name evidence="1" type="ORF">Triagg1_6687</name>
</gene>
<dbReference type="GeneID" id="87921243"/>
<dbReference type="Proteomes" id="UP001273209">
    <property type="component" value="Unassembled WGS sequence"/>
</dbReference>
<proteinExistence type="predicted"/>
<dbReference type="EMBL" id="JAWRVG010000027">
    <property type="protein sequence ID" value="KAK4069892.1"/>
    <property type="molecule type" value="Genomic_DNA"/>
</dbReference>
<evidence type="ECO:0008006" key="3">
    <source>
        <dbReference type="Google" id="ProtNLM"/>
    </source>
</evidence>
<comment type="caution">
    <text evidence="1">The sequence shown here is derived from an EMBL/GenBank/DDBJ whole genome shotgun (WGS) entry which is preliminary data.</text>
</comment>